<evidence type="ECO:0000256" key="11">
    <source>
        <dbReference type="SAM" id="MobiDB-lite"/>
    </source>
</evidence>
<evidence type="ECO:0000256" key="6">
    <source>
        <dbReference type="ARBA" id="ARBA00022777"/>
    </source>
</evidence>
<gene>
    <name evidence="14" type="ORF">GYMLUDRAFT_232803</name>
</gene>
<dbReference type="GO" id="GO:0005524">
    <property type="term" value="F:ATP binding"/>
    <property type="evidence" value="ECO:0007669"/>
    <property type="project" value="UniProtKB-KW"/>
</dbReference>
<dbReference type="InterPro" id="IPR004007">
    <property type="entry name" value="DhaL_dom"/>
</dbReference>
<dbReference type="SMART" id="SM01120">
    <property type="entry name" value="Dak2"/>
    <property type="match status" value="1"/>
</dbReference>
<keyword evidence="15" id="KW-1185">Reference proteome</keyword>
<dbReference type="SUPFAM" id="SSF82549">
    <property type="entry name" value="DAK1/DegV-like"/>
    <property type="match status" value="2"/>
</dbReference>
<dbReference type="SUPFAM" id="SSF101473">
    <property type="entry name" value="DhaL-like"/>
    <property type="match status" value="1"/>
</dbReference>
<evidence type="ECO:0000313" key="15">
    <source>
        <dbReference type="Proteomes" id="UP000053593"/>
    </source>
</evidence>
<evidence type="ECO:0000256" key="9">
    <source>
        <dbReference type="ARBA" id="ARBA00047974"/>
    </source>
</evidence>
<dbReference type="FunFam" id="3.30.1180.20:FF:000001">
    <property type="entry name" value="Dihydroxyacetone kinase 1"/>
    <property type="match status" value="1"/>
</dbReference>
<feature type="compositionally biased region" description="Low complexity" evidence="11">
    <location>
        <begin position="588"/>
        <end position="598"/>
    </location>
</feature>
<dbReference type="HOGENOM" id="CLU_017054_6_0_1"/>
<evidence type="ECO:0000259" key="13">
    <source>
        <dbReference type="PROSITE" id="PS51481"/>
    </source>
</evidence>
<feature type="domain" description="DhaL" evidence="12">
    <location>
        <begin position="485"/>
        <end position="741"/>
    </location>
</feature>
<dbReference type="PANTHER" id="PTHR28629:SF14">
    <property type="entry name" value="DIHYDROXYACETONE KINASE 1"/>
    <property type="match status" value="1"/>
</dbReference>
<keyword evidence="8" id="KW-0067">ATP-binding</keyword>
<dbReference type="Proteomes" id="UP000053593">
    <property type="component" value="Unassembled WGS sequence"/>
</dbReference>
<proteinExistence type="inferred from homology"/>
<dbReference type="Pfam" id="PF02734">
    <property type="entry name" value="Dak2"/>
    <property type="match status" value="2"/>
</dbReference>
<feature type="region of interest" description="Disordered" evidence="11">
    <location>
        <begin position="105"/>
        <end position="127"/>
    </location>
</feature>
<dbReference type="GO" id="GO:0019588">
    <property type="term" value="P:anaerobic glycerol catabolic process"/>
    <property type="evidence" value="ECO:0007669"/>
    <property type="project" value="UniProtKB-UniPathway"/>
</dbReference>
<evidence type="ECO:0000259" key="12">
    <source>
        <dbReference type="PROSITE" id="PS51480"/>
    </source>
</evidence>
<dbReference type="InterPro" id="IPR004006">
    <property type="entry name" value="DhaK_dom"/>
</dbReference>
<dbReference type="InterPro" id="IPR050861">
    <property type="entry name" value="Dihydroxyacetone_Kinase"/>
</dbReference>
<dbReference type="Gene3D" id="3.40.50.10440">
    <property type="entry name" value="Dihydroxyacetone kinase, domain 1"/>
    <property type="match status" value="1"/>
</dbReference>
<protein>
    <submittedName>
        <fullName evidence="14">Unplaced genomic scaffold GYMLUscaffold_81, whole genome shotgun sequence</fullName>
    </submittedName>
</protein>
<sequence>MSTKHVYTSSEGLVLKSLQGAVALNPSLRLHRASKSVYTFPPSSQTKVSVISGGGAGHEPAHASYTGYGMLAASVSGEIFASPSAKQILSTIRLAAFAGDESHLRNLPSDKSSTSSSSSTAQQPPPRLVPHKDVLVIINNYTGDRLNFGLAIEKARAEGIRIDSIVVADDVSLLDSPQASVVGPRGLAGNIIVCKILGALAERGSSLENMKWVGEAGVNHLASIGVGLEHCHVPGSKSGSAGMMGDDECEVGLGLHNEPGVRRMQMQGGDSAKLVDEMVGKILRSRGVVDGGRDSFVEEGDTTVLFVNNLGGMSQLEMGAIVYDVLGRLALSDIHPVRIYSSSYMTSLNAPGFSISLLNVSAIHRTPRTSVLHRPMDILQLLDDPTEAHSWVGVKRFWPADGMRDVGREEQKGTERILEVMRPVNPDRDRDQRWANVDVGVSFMKRREKDTEKNAEITTFLPGLESENATTNPNPYWRQTDISPERVTEGIVSACRAVLKEEAVLTEYDTIVGDGDCGVTFARGANAILKAIENQHMQVVNLSPDQLVLRLGEILEDNMGGTIGALFAIFFTAWAAAIKRMVHPSPSAVSGASASASPGPGPGSGSAISSVRFMDTLEDALGALAHHTPAKPGDRTLMDALVPLCTASSSSSSSPSAAINATTTPIGGEGGISENNHPCPFTEACIRAKEGALSTKGMKPKLGRAVYVGVESQGKEGSGLSELPMDPGAWGVSVLAGGFWDRFCDKRYPGK</sequence>
<evidence type="ECO:0000256" key="5">
    <source>
        <dbReference type="ARBA" id="ARBA00022741"/>
    </source>
</evidence>
<dbReference type="GO" id="GO:0050354">
    <property type="term" value="F:triokinase activity"/>
    <property type="evidence" value="ECO:0007669"/>
    <property type="project" value="UniProtKB-EC"/>
</dbReference>
<dbReference type="Gene3D" id="1.25.40.340">
    <property type="match status" value="1"/>
</dbReference>
<keyword evidence="6" id="KW-0418">Kinase</keyword>
<evidence type="ECO:0000256" key="8">
    <source>
        <dbReference type="ARBA" id="ARBA00022840"/>
    </source>
</evidence>
<comment type="function">
    <text evidence="1">Catalyzes both the phosphorylation of dihydroxyacetone and of glyceraldehyde.</text>
</comment>
<dbReference type="PANTHER" id="PTHR28629">
    <property type="entry name" value="TRIOKINASE/FMN CYCLASE"/>
    <property type="match status" value="1"/>
</dbReference>
<comment type="pathway">
    <text evidence="2">Polyol metabolism; glycerol fermentation; glycerone phosphate from glycerol (oxidative route): step 2/2.</text>
</comment>
<dbReference type="GO" id="GO:0005829">
    <property type="term" value="C:cytosol"/>
    <property type="evidence" value="ECO:0007669"/>
    <property type="project" value="TreeGrafter"/>
</dbReference>
<evidence type="ECO:0000256" key="2">
    <source>
        <dbReference type="ARBA" id="ARBA00004778"/>
    </source>
</evidence>
<dbReference type="AlphaFoldDB" id="A0A0D0BFM5"/>
<feature type="region of interest" description="Disordered" evidence="11">
    <location>
        <begin position="588"/>
        <end position="609"/>
    </location>
</feature>
<keyword evidence="7" id="KW-0319">Glycerol metabolism</keyword>
<dbReference type="InterPro" id="IPR036117">
    <property type="entry name" value="DhaL_dom_sf"/>
</dbReference>
<dbReference type="EMBL" id="KN834829">
    <property type="protein sequence ID" value="KIK53456.1"/>
    <property type="molecule type" value="Genomic_DNA"/>
</dbReference>
<feature type="domain" description="DhaK" evidence="13">
    <location>
        <begin position="9"/>
        <end position="391"/>
    </location>
</feature>
<organism evidence="14 15">
    <name type="scientific">Collybiopsis luxurians FD-317 M1</name>
    <dbReference type="NCBI Taxonomy" id="944289"/>
    <lineage>
        <taxon>Eukaryota</taxon>
        <taxon>Fungi</taxon>
        <taxon>Dikarya</taxon>
        <taxon>Basidiomycota</taxon>
        <taxon>Agaricomycotina</taxon>
        <taxon>Agaricomycetes</taxon>
        <taxon>Agaricomycetidae</taxon>
        <taxon>Agaricales</taxon>
        <taxon>Marasmiineae</taxon>
        <taxon>Omphalotaceae</taxon>
        <taxon>Collybiopsis</taxon>
        <taxon>Collybiopsis luxurians</taxon>
    </lineage>
</organism>
<comment type="similarity">
    <text evidence="3">Belongs to the dihydroxyacetone kinase (DAK) family.</text>
</comment>
<keyword evidence="4" id="KW-0808">Transferase</keyword>
<evidence type="ECO:0000256" key="7">
    <source>
        <dbReference type="ARBA" id="ARBA00022798"/>
    </source>
</evidence>
<comment type="catalytic activity">
    <reaction evidence="10">
        <text>dihydroxyacetone + ATP = dihydroxyacetone phosphate + ADP + H(+)</text>
        <dbReference type="Rhea" id="RHEA:15773"/>
        <dbReference type="ChEBI" id="CHEBI:15378"/>
        <dbReference type="ChEBI" id="CHEBI:16016"/>
        <dbReference type="ChEBI" id="CHEBI:30616"/>
        <dbReference type="ChEBI" id="CHEBI:57642"/>
        <dbReference type="ChEBI" id="CHEBI:456216"/>
        <dbReference type="EC" id="2.7.1.29"/>
    </reaction>
</comment>
<name>A0A0D0BFM5_9AGAR</name>
<evidence type="ECO:0000313" key="14">
    <source>
        <dbReference type="EMBL" id="KIK53456.1"/>
    </source>
</evidence>
<dbReference type="PROSITE" id="PS51480">
    <property type="entry name" value="DHAL"/>
    <property type="match status" value="1"/>
</dbReference>
<dbReference type="Gene3D" id="3.30.1180.20">
    <property type="entry name" value="Dihydroxyacetone kinase, domain 2"/>
    <property type="match status" value="1"/>
</dbReference>
<reference evidence="14 15" key="1">
    <citation type="submission" date="2014-04" db="EMBL/GenBank/DDBJ databases">
        <title>Evolutionary Origins and Diversification of the Mycorrhizal Mutualists.</title>
        <authorList>
            <consortium name="DOE Joint Genome Institute"/>
            <consortium name="Mycorrhizal Genomics Consortium"/>
            <person name="Kohler A."/>
            <person name="Kuo A."/>
            <person name="Nagy L.G."/>
            <person name="Floudas D."/>
            <person name="Copeland A."/>
            <person name="Barry K.W."/>
            <person name="Cichocki N."/>
            <person name="Veneault-Fourrey C."/>
            <person name="LaButti K."/>
            <person name="Lindquist E.A."/>
            <person name="Lipzen A."/>
            <person name="Lundell T."/>
            <person name="Morin E."/>
            <person name="Murat C."/>
            <person name="Riley R."/>
            <person name="Ohm R."/>
            <person name="Sun H."/>
            <person name="Tunlid A."/>
            <person name="Henrissat B."/>
            <person name="Grigoriev I.V."/>
            <person name="Hibbett D.S."/>
            <person name="Martin F."/>
        </authorList>
    </citation>
    <scope>NUCLEOTIDE SEQUENCE [LARGE SCALE GENOMIC DNA]</scope>
    <source>
        <strain evidence="14 15">FD-317 M1</strain>
    </source>
</reference>
<evidence type="ECO:0000256" key="4">
    <source>
        <dbReference type="ARBA" id="ARBA00022679"/>
    </source>
</evidence>
<evidence type="ECO:0000256" key="10">
    <source>
        <dbReference type="ARBA" id="ARBA00048898"/>
    </source>
</evidence>
<accession>A0A0D0BFM5</accession>
<dbReference type="PROSITE" id="PS51481">
    <property type="entry name" value="DHAK"/>
    <property type="match status" value="1"/>
</dbReference>
<keyword evidence="5" id="KW-0547">Nucleotide-binding</keyword>
<dbReference type="GO" id="GO:0004371">
    <property type="term" value="F:glycerone kinase activity"/>
    <property type="evidence" value="ECO:0007669"/>
    <property type="project" value="UniProtKB-EC"/>
</dbReference>
<evidence type="ECO:0000256" key="1">
    <source>
        <dbReference type="ARBA" id="ARBA00003264"/>
    </source>
</evidence>
<dbReference type="UniPathway" id="UPA00617">
    <property type="reaction ID" value="UER00669"/>
</dbReference>
<comment type="catalytic activity">
    <reaction evidence="9">
        <text>D-glyceraldehyde + ATP = D-glyceraldehyde 3-phosphate + ADP + H(+)</text>
        <dbReference type="Rhea" id="RHEA:13941"/>
        <dbReference type="ChEBI" id="CHEBI:15378"/>
        <dbReference type="ChEBI" id="CHEBI:17378"/>
        <dbReference type="ChEBI" id="CHEBI:30616"/>
        <dbReference type="ChEBI" id="CHEBI:59776"/>
        <dbReference type="ChEBI" id="CHEBI:456216"/>
        <dbReference type="EC" id="2.7.1.28"/>
    </reaction>
</comment>
<dbReference type="OrthoDB" id="1724672at2759"/>
<evidence type="ECO:0000256" key="3">
    <source>
        <dbReference type="ARBA" id="ARBA00008757"/>
    </source>
</evidence>
<dbReference type="Pfam" id="PF02733">
    <property type="entry name" value="Dak1"/>
    <property type="match status" value="2"/>
</dbReference>